<organism evidence="2 3">
    <name type="scientific">Streptomyces hoynatensis</name>
    <dbReference type="NCBI Taxonomy" id="1141874"/>
    <lineage>
        <taxon>Bacteria</taxon>
        <taxon>Bacillati</taxon>
        <taxon>Actinomycetota</taxon>
        <taxon>Actinomycetes</taxon>
        <taxon>Kitasatosporales</taxon>
        <taxon>Streptomycetaceae</taxon>
        <taxon>Streptomyces</taxon>
    </lineage>
</organism>
<sequence length="118" mass="12667">MSDRNFSFGQRVIGGLFNIGSQGHVANTPQVGSGPPPEGAGAALREAAAQVRADLERVVRDEATDRLEALLDRLDEAMEEGDRERLRAVAPRVEELAGHFAFLASVTRLREALSATLA</sequence>
<name>A0A3A9YTZ7_9ACTN</name>
<keyword evidence="3" id="KW-1185">Reference proteome</keyword>
<reference evidence="2 3" key="1">
    <citation type="journal article" date="2014" name="Int. J. Syst. Evol. Microbiol.">
        <title>Streptomyces hoynatensis sp. nov., isolated from deep marine sediment.</title>
        <authorList>
            <person name="Veyisoglu A."/>
            <person name="Sahin N."/>
        </authorList>
    </citation>
    <scope>NUCLEOTIDE SEQUENCE [LARGE SCALE GENOMIC DNA]</scope>
    <source>
        <strain evidence="2 3">KCTC 29097</strain>
    </source>
</reference>
<dbReference type="EMBL" id="RBAL01000013">
    <property type="protein sequence ID" value="RKN39455.1"/>
    <property type="molecule type" value="Genomic_DNA"/>
</dbReference>
<feature type="coiled-coil region" evidence="1">
    <location>
        <begin position="60"/>
        <end position="87"/>
    </location>
</feature>
<evidence type="ECO:0000313" key="3">
    <source>
        <dbReference type="Proteomes" id="UP000272474"/>
    </source>
</evidence>
<comment type="caution">
    <text evidence="2">The sequence shown here is derived from an EMBL/GenBank/DDBJ whole genome shotgun (WGS) entry which is preliminary data.</text>
</comment>
<keyword evidence="1" id="KW-0175">Coiled coil</keyword>
<gene>
    <name evidence="2" type="ORF">D7294_20865</name>
</gene>
<evidence type="ECO:0000256" key="1">
    <source>
        <dbReference type="SAM" id="Coils"/>
    </source>
</evidence>
<protein>
    <submittedName>
        <fullName evidence="2">Uncharacterized protein</fullName>
    </submittedName>
</protein>
<dbReference type="Proteomes" id="UP000272474">
    <property type="component" value="Unassembled WGS sequence"/>
</dbReference>
<accession>A0A3A9YTZ7</accession>
<evidence type="ECO:0000313" key="2">
    <source>
        <dbReference type="EMBL" id="RKN39455.1"/>
    </source>
</evidence>
<proteinExistence type="predicted"/>
<dbReference type="RefSeq" id="WP_120682051.1">
    <property type="nucleotide sequence ID" value="NZ_RBAL01000013.1"/>
</dbReference>
<dbReference type="AlphaFoldDB" id="A0A3A9YTZ7"/>